<evidence type="ECO:0000256" key="2">
    <source>
        <dbReference type="ARBA" id="ARBA00022857"/>
    </source>
</evidence>
<name>A0ABT4RI08_9ACTN</name>
<dbReference type="PANTHER" id="PTHR21708">
    <property type="entry name" value="PROBABLE 2-DEHYDROPANTOATE 2-REDUCTASE"/>
    <property type="match status" value="1"/>
</dbReference>
<dbReference type="EC" id="1.1.1.169" evidence="4"/>
<dbReference type="InterPro" id="IPR051402">
    <property type="entry name" value="KPR-Related"/>
</dbReference>
<accession>A0ABT4RI08</accession>
<gene>
    <name evidence="7" type="ORF">OJ962_11815</name>
</gene>
<dbReference type="NCBIfam" id="TIGR00745">
    <property type="entry name" value="apbA_panE"/>
    <property type="match status" value="1"/>
</dbReference>
<dbReference type="SUPFAM" id="SSF51735">
    <property type="entry name" value="NAD(P)-binding Rossmann-fold domains"/>
    <property type="match status" value="1"/>
</dbReference>
<dbReference type="InterPro" id="IPR013752">
    <property type="entry name" value="KPA_reductase"/>
</dbReference>
<dbReference type="InterPro" id="IPR003710">
    <property type="entry name" value="ApbA"/>
</dbReference>
<dbReference type="EMBL" id="JAPCID010000014">
    <property type="protein sequence ID" value="MDA0138188.1"/>
    <property type="molecule type" value="Genomic_DNA"/>
</dbReference>
<evidence type="ECO:0000256" key="1">
    <source>
        <dbReference type="ARBA" id="ARBA00007870"/>
    </source>
</evidence>
<dbReference type="PANTHER" id="PTHR21708:SF26">
    <property type="entry name" value="2-DEHYDROPANTOATE 2-REDUCTASE"/>
    <property type="match status" value="1"/>
</dbReference>
<keyword evidence="2 4" id="KW-0521">NADP</keyword>
<dbReference type="Proteomes" id="UP001147700">
    <property type="component" value="Unassembled WGS sequence"/>
</dbReference>
<keyword evidence="4" id="KW-0566">Pantothenate biosynthesis</keyword>
<evidence type="ECO:0000313" key="7">
    <source>
        <dbReference type="EMBL" id="MDA0138188.1"/>
    </source>
</evidence>
<dbReference type="InterPro" id="IPR013332">
    <property type="entry name" value="KPR_N"/>
</dbReference>
<evidence type="ECO:0000256" key="4">
    <source>
        <dbReference type="RuleBase" id="RU362068"/>
    </source>
</evidence>
<keyword evidence="8" id="KW-1185">Reference proteome</keyword>
<keyword evidence="3 4" id="KW-0560">Oxidoreductase</keyword>
<dbReference type="Pfam" id="PF02558">
    <property type="entry name" value="ApbA"/>
    <property type="match status" value="1"/>
</dbReference>
<comment type="function">
    <text evidence="4">Catalyzes the NADPH-dependent reduction of ketopantoate into pantoic acid.</text>
</comment>
<evidence type="ECO:0000313" key="8">
    <source>
        <dbReference type="Proteomes" id="UP001147700"/>
    </source>
</evidence>
<dbReference type="InterPro" id="IPR008927">
    <property type="entry name" value="6-PGluconate_DH-like_C_sf"/>
</dbReference>
<reference evidence="7" key="1">
    <citation type="submission" date="2022-10" db="EMBL/GenBank/DDBJ databases">
        <title>The WGS of Solirubrobacter sp. CPCC 204708.</title>
        <authorList>
            <person name="Jiang Z."/>
        </authorList>
    </citation>
    <scope>NUCLEOTIDE SEQUENCE</scope>
    <source>
        <strain evidence="7">CPCC 204708</strain>
    </source>
</reference>
<dbReference type="GO" id="GO:0008677">
    <property type="term" value="F:2-dehydropantoate 2-reductase activity"/>
    <property type="evidence" value="ECO:0007669"/>
    <property type="project" value="UniProtKB-EC"/>
</dbReference>
<evidence type="ECO:0000259" key="6">
    <source>
        <dbReference type="Pfam" id="PF08546"/>
    </source>
</evidence>
<dbReference type="Pfam" id="PF08546">
    <property type="entry name" value="ApbA_C"/>
    <property type="match status" value="1"/>
</dbReference>
<comment type="pathway">
    <text evidence="4">Cofactor biosynthesis; (R)-pantothenate biosynthesis; (R)-pantoate from 3-methyl-2-oxobutanoate: step 2/2.</text>
</comment>
<dbReference type="RefSeq" id="WP_202956425.1">
    <property type="nucleotide sequence ID" value="NZ_JAPCID010000014.1"/>
</dbReference>
<dbReference type="SUPFAM" id="SSF48179">
    <property type="entry name" value="6-phosphogluconate dehydrogenase C-terminal domain-like"/>
    <property type="match status" value="1"/>
</dbReference>
<dbReference type="InterPro" id="IPR013328">
    <property type="entry name" value="6PGD_dom2"/>
</dbReference>
<proteinExistence type="inferred from homology"/>
<protein>
    <recommendedName>
        <fullName evidence="4">2-dehydropantoate 2-reductase</fullName>
        <ecNumber evidence="4">1.1.1.169</ecNumber>
    </recommendedName>
    <alternativeName>
        <fullName evidence="4">Ketopantoate reductase</fullName>
    </alternativeName>
</protein>
<comment type="catalytic activity">
    <reaction evidence="4">
        <text>(R)-pantoate + NADP(+) = 2-dehydropantoate + NADPH + H(+)</text>
        <dbReference type="Rhea" id="RHEA:16233"/>
        <dbReference type="ChEBI" id="CHEBI:11561"/>
        <dbReference type="ChEBI" id="CHEBI:15378"/>
        <dbReference type="ChEBI" id="CHEBI:15980"/>
        <dbReference type="ChEBI" id="CHEBI:57783"/>
        <dbReference type="ChEBI" id="CHEBI:58349"/>
        <dbReference type="EC" id="1.1.1.169"/>
    </reaction>
</comment>
<feature type="domain" description="Ketopantoate reductase N-terminal" evidence="5">
    <location>
        <begin position="4"/>
        <end position="145"/>
    </location>
</feature>
<sequence length="324" mass="33778">MPRILVVGGGAIGGITAAGAAADVVVLDANEVHAAKLNDPGLVINGADPQPLRAVTTIQALEGEFDFALIAVKSPLHATVIPPLVERGGIGAFVTLGNGLIQDRVEAIVGKGNLLACLVEWGGSNVGPGELVRDSEGGYVVGELDGAITDRARALAEALQPLGHTRVTDNVRGMIWTKLQVNSTFTGLSAISGLRYGGVAEQGPDAVFALWEEGVRVARAQGLELGEMHGVHAYEFSPEGLARMMEHMANVRPSMLQDLDAGRETEVDVVNGGVAAKGRELNLPTPCNDKVVELVHSMERGERAPSPDYLAYVSAAQITSAADS</sequence>
<dbReference type="InterPro" id="IPR036291">
    <property type="entry name" value="NAD(P)-bd_dom_sf"/>
</dbReference>
<dbReference type="Gene3D" id="3.40.50.720">
    <property type="entry name" value="NAD(P)-binding Rossmann-like Domain"/>
    <property type="match status" value="1"/>
</dbReference>
<dbReference type="Gene3D" id="1.10.1040.10">
    <property type="entry name" value="N-(1-d-carboxylethyl)-l-norvaline Dehydrogenase, domain 2"/>
    <property type="match status" value="1"/>
</dbReference>
<feature type="domain" description="Ketopantoate reductase C-terminal" evidence="6">
    <location>
        <begin position="170"/>
        <end position="299"/>
    </location>
</feature>
<evidence type="ECO:0000256" key="3">
    <source>
        <dbReference type="ARBA" id="ARBA00023002"/>
    </source>
</evidence>
<comment type="similarity">
    <text evidence="1 4">Belongs to the ketopantoate reductase family.</text>
</comment>
<comment type="caution">
    <text evidence="7">The sequence shown here is derived from an EMBL/GenBank/DDBJ whole genome shotgun (WGS) entry which is preliminary data.</text>
</comment>
<organism evidence="7 8">
    <name type="scientific">Solirubrobacter deserti</name>
    <dbReference type="NCBI Taxonomy" id="2282478"/>
    <lineage>
        <taxon>Bacteria</taxon>
        <taxon>Bacillati</taxon>
        <taxon>Actinomycetota</taxon>
        <taxon>Thermoleophilia</taxon>
        <taxon>Solirubrobacterales</taxon>
        <taxon>Solirubrobacteraceae</taxon>
        <taxon>Solirubrobacter</taxon>
    </lineage>
</organism>
<evidence type="ECO:0000259" key="5">
    <source>
        <dbReference type="Pfam" id="PF02558"/>
    </source>
</evidence>